<dbReference type="Gene3D" id="2.110.10.10">
    <property type="entry name" value="Hemopexin-like domain"/>
    <property type="match status" value="1"/>
</dbReference>
<comment type="caution">
    <text evidence="11">Lacks conserved residue(s) required for the propagation of feature annotation.</text>
</comment>
<evidence type="ECO:0000256" key="6">
    <source>
        <dbReference type="ARBA" id="ARBA00022833"/>
    </source>
</evidence>
<evidence type="ECO:0000256" key="9">
    <source>
        <dbReference type="ARBA" id="ARBA00023136"/>
    </source>
</evidence>
<keyword evidence="6" id="KW-0862">Zinc</keyword>
<evidence type="ECO:0000256" key="8">
    <source>
        <dbReference type="ARBA" id="ARBA00023049"/>
    </source>
</evidence>
<evidence type="ECO:0000259" key="13">
    <source>
        <dbReference type="PROSITE" id="PS51864"/>
    </source>
</evidence>
<keyword evidence="5" id="KW-0378">Hydrolase</keyword>
<dbReference type="InterPro" id="IPR006026">
    <property type="entry name" value="Peptidase_Metallo"/>
</dbReference>
<evidence type="ECO:0000256" key="10">
    <source>
        <dbReference type="PROSITE-ProRule" id="PRU01011"/>
    </source>
</evidence>
<dbReference type="PANTHER" id="PTHR10127:SF780">
    <property type="entry name" value="METALLOENDOPEPTIDASE"/>
    <property type="match status" value="1"/>
</dbReference>
<feature type="domain" description="Peptidase M12A" evidence="13">
    <location>
        <begin position="804"/>
        <end position="1021"/>
    </location>
</feature>
<dbReference type="Pfam" id="PF01400">
    <property type="entry name" value="Astacin"/>
    <property type="match status" value="1"/>
</dbReference>
<keyword evidence="7 12" id="KW-1133">Transmembrane helix</keyword>
<feature type="repeat" description="Hemopexin" evidence="10">
    <location>
        <begin position="1093"/>
        <end position="1140"/>
    </location>
</feature>
<dbReference type="Pfam" id="PF01094">
    <property type="entry name" value="ANF_receptor"/>
    <property type="match status" value="1"/>
</dbReference>
<keyword evidence="4" id="KW-0479">Metal-binding</keyword>
<evidence type="ECO:0000256" key="2">
    <source>
        <dbReference type="ARBA" id="ARBA00022670"/>
    </source>
</evidence>
<dbReference type="SMART" id="SM00235">
    <property type="entry name" value="ZnMc"/>
    <property type="match status" value="1"/>
</dbReference>
<dbReference type="InterPro" id="IPR028082">
    <property type="entry name" value="Peripla_BP_I"/>
</dbReference>
<sequence length="1309" mass="146367">MVFLLGRKGIILVLLNFASILLNFASPAAVRGVRTFEEKNRSLELQIITPISMSAKLLGGLPFVGPAFESALTDVRREYPWLNVSQEYVIANDSWADGECVEWESDNQIAQYYYHRKTRPSNGPTPWVIFILPGCSSSIYGIQQFGNGLNKVVLTSGVSSRYLGDKTRFPTLLNSVYTQTSPSFYSTFLKLAQFYNWTTVGIVSEIGGISSAYETVGRLVYDLLSGAQPRIATTFIPVSLTGSSVSSASVTALLERLKAQTRIYFLFADSLPANKFLIQARRSGMTDGSYVYVLTSTLTQPFDGSHLRNTSDEYHFEEARQSYSSCLLLDYGLDRKFGLSQGMTESHPFAEAWKAKSKKDYNYTYPVNRRLTVHAPAAYASVLVVSQVADQLRRQEPLFDFNDGALLARQFFRKTFETKVGNITFDHMGQRLTGISIGYYSPMEDRFVPFLSYERFSEDSEIKILRQPQWLGKVWPVPSEPMCGFQGLSCPLGSINSVAEMGGGLCLLTLAILLILLRVCLRTTSPTGAMYWMLDEKCIFVSRSVSIFLVTVIVRQCNLPLFAKVSIAPLSLPSHRYNLRQLFIGRVFCFYSRSPFFQNVVRLSVLHSATFRQLHAPPPLPKAFRLSVTMTISWSSRPSPFLVSISSKLAVRLPSVSPSVCRPSFPPSQPLSHSSVVHPPSHSVNPSIRPSSVPSGGPMQLFPFRVPLYLFNLANGCGNGPSRTCRREKYGSLVGLVGRHHHRLTEMMTMKGLLLWVVVICAVELVGICRANFTEVGHHRSFGSLQFQPNTHHRVLLPPGTPSRALNADPFYQKWPNPQRIPVEIDSSYTLQESATISDALRQIETDTKNCVRFVQYNAADKTDFLSVTPLEDAGSLRFGCWSFPGRVSNQQSRGQYIGVTRGDRGCVRNQREIMKVFMHALGFRMVQNRPDRDRYIKINPDNLAPEWRTINPYRKYLESQVFYRNLPFDFYSITFHSPQKFAKNALSPVYEALDPAAVIGTDPVLSRWDCVGIATMYGCNPNQCEDPYGVDEIPGRPTTTYTTPTEPFASEETTAETFKTLPPRPTIPWIPLPTTRDPAEQLAIATKICKPSFRVDSAVFSENGKIYLFSGQYFWTMDFQGEVLQAGIPIASSFGGRVQPPVYSAWSNGKTTTLVDESRQEITVLNEKFVTATASQNPKIGALNDAFSFNLTSGAVTYFITNNKTQIQIGPRGEATNFSSFLLVGLGFQIDAAFTIPILGSQIVGMFARNDFAYVTPCTLDIDRDPKPCFQSLPVGVWPLPFSGLVSYPAGGCRRRIRLRFPKFRQLK</sequence>
<dbReference type="InterPro" id="IPR024079">
    <property type="entry name" value="MetalloPept_cat_dom_sf"/>
</dbReference>
<dbReference type="Pfam" id="PF00045">
    <property type="entry name" value="Hemopexin"/>
    <property type="match status" value="1"/>
</dbReference>
<dbReference type="SUPFAM" id="SSF53822">
    <property type="entry name" value="Periplasmic binding protein-like I"/>
    <property type="match status" value="1"/>
</dbReference>
<gene>
    <name evidence="14" type="ORF">BV898_16936</name>
</gene>
<dbReference type="Gene3D" id="3.40.390.10">
    <property type="entry name" value="Collagenase (Catalytic Domain)"/>
    <property type="match status" value="1"/>
</dbReference>
<evidence type="ECO:0000256" key="12">
    <source>
        <dbReference type="SAM" id="Phobius"/>
    </source>
</evidence>
<dbReference type="PANTHER" id="PTHR10127">
    <property type="entry name" value="DISCOIDIN, CUB, EGF, LAMININ , AND ZINC METALLOPROTEASE DOMAIN CONTAINING"/>
    <property type="match status" value="1"/>
</dbReference>
<accession>A0A9X6NG89</accession>
<feature type="transmembrane region" description="Helical" evidence="12">
    <location>
        <begin position="501"/>
        <end position="521"/>
    </location>
</feature>
<dbReference type="GO" id="GO:0016020">
    <property type="term" value="C:membrane"/>
    <property type="evidence" value="ECO:0007669"/>
    <property type="project" value="UniProtKB-SubCell"/>
</dbReference>
<organism evidence="14 15">
    <name type="scientific">Hypsibius exemplaris</name>
    <name type="common">Freshwater tardigrade</name>
    <dbReference type="NCBI Taxonomy" id="2072580"/>
    <lineage>
        <taxon>Eukaryota</taxon>
        <taxon>Metazoa</taxon>
        <taxon>Ecdysozoa</taxon>
        <taxon>Tardigrada</taxon>
        <taxon>Eutardigrada</taxon>
        <taxon>Parachela</taxon>
        <taxon>Hypsibioidea</taxon>
        <taxon>Hypsibiidae</taxon>
        <taxon>Hypsibius</taxon>
    </lineage>
</organism>
<dbReference type="PROSITE" id="PS51642">
    <property type="entry name" value="HEMOPEXIN_2"/>
    <property type="match status" value="1"/>
</dbReference>
<evidence type="ECO:0000256" key="1">
    <source>
        <dbReference type="ARBA" id="ARBA00004370"/>
    </source>
</evidence>
<dbReference type="PROSITE" id="PS51864">
    <property type="entry name" value="ASTACIN"/>
    <property type="match status" value="1"/>
</dbReference>
<dbReference type="OrthoDB" id="291007at2759"/>
<dbReference type="InterPro" id="IPR001506">
    <property type="entry name" value="Peptidase_M12A"/>
</dbReference>
<evidence type="ECO:0000313" key="14">
    <source>
        <dbReference type="EMBL" id="OWA52483.1"/>
    </source>
</evidence>
<keyword evidence="2" id="KW-0645">Protease</keyword>
<feature type="transmembrane region" description="Helical" evidence="12">
    <location>
        <begin position="753"/>
        <end position="773"/>
    </location>
</feature>
<reference evidence="15" key="1">
    <citation type="submission" date="2017-01" db="EMBL/GenBank/DDBJ databases">
        <title>Comparative genomics of anhydrobiosis in the tardigrade Hypsibius dujardini.</title>
        <authorList>
            <person name="Yoshida Y."/>
            <person name="Koutsovoulos G."/>
            <person name="Laetsch D."/>
            <person name="Stevens L."/>
            <person name="Kumar S."/>
            <person name="Horikawa D."/>
            <person name="Ishino K."/>
            <person name="Komine S."/>
            <person name="Tomita M."/>
            <person name="Blaxter M."/>
            <person name="Arakawa K."/>
        </authorList>
    </citation>
    <scope>NUCLEOTIDE SEQUENCE [LARGE SCALE GENOMIC DNA]</scope>
    <source>
        <strain evidence="15">Z151</strain>
    </source>
</reference>
<dbReference type="GO" id="GO:0008270">
    <property type="term" value="F:zinc ion binding"/>
    <property type="evidence" value="ECO:0007669"/>
    <property type="project" value="InterPro"/>
</dbReference>
<dbReference type="Gene3D" id="3.40.50.2300">
    <property type="match status" value="2"/>
</dbReference>
<name>A0A9X6NG89_HYPEX</name>
<protein>
    <recommendedName>
        <fullName evidence="13">Peptidase M12A domain-containing protein</fullName>
    </recommendedName>
</protein>
<dbReference type="InterPro" id="IPR036375">
    <property type="entry name" value="Hemopexin-like_dom_sf"/>
</dbReference>
<dbReference type="SUPFAM" id="SSF55486">
    <property type="entry name" value="Metalloproteases ('zincins'), catalytic domain"/>
    <property type="match status" value="1"/>
</dbReference>
<comment type="caution">
    <text evidence="14">The sequence shown here is derived from an EMBL/GenBank/DDBJ whole genome shotgun (WGS) entry which is preliminary data.</text>
</comment>
<evidence type="ECO:0000256" key="7">
    <source>
        <dbReference type="ARBA" id="ARBA00022989"/>
    </source>
</evidence>
<evidence type="ECO:0000256" key="11">
    <source>
        <dbReference type="PROSITE-ProRule" id="PRU01211"/>
    </source>
</evidence>
<dbReference type="EMBL" id="MTYJ01000270">
    <property type="protein sequence ID" value="OWA52483.1"/>
    <property type="molecule type" value="Genomic_DNA"/>
</dbReference>
<dbReference type="Proteomes" id="UP000192578">
    <property type="component" value="Unassembled WGS sequence"/>
</dbReference>
<keyword evidence="15" id="KW-1185">Reference proteome</keyword>
<keyword evidence="3 12" id="KW-0812">Transmembrane</keyword>
<proteinExistence type="predicted"/>
<evidence type="ECO:0000313" key="15">
    <source>
        <dbReference type="Proteomes" id="UP000192578"/>
    </source>
</evidence>
<evidence type="ECO:0000256" key="4">
    <source>
        <dbReference type="ARBA" id="ARBA00022723"/>
    </source>
</evidence>
<dbReference type="GO" id="GO:0006508">
    <property type="term" value="P:proteolysis"/>
    <property type="evidence" value="ECO:0007669"/>
    <property type="project" value="UniProtKB-KW"/>
</dbReference>
<evidence type="ECO:0000256" key="3">
    <source>
        <dbReference type="ARBA" id="ARBA00022692"/>
    </source>
</evidence>
<dbReference type="GO" id="GO:0004222">
    <property type="term" value="F:metalloendopeptidase activity"/>
    <property type="evidence" value="ECO:0007669"/>
    <property type="project" value="InterPro"/>
</dbReference>
<keyword evidence="9 12" id="KW-0472">Membrane</keyword>
<evidence type="ECO:0000256" key="5">
    <source>
        <dbReference type="ARBA" id="ARBA00022801"/>
    </source>
</evidence>
<dbReference type="SUPFAM" id="SSF50923">
    <property type="entry name" value="Hemopexin-like domain"/>
    <property type="match status" value="1"/>
</dbReference>
<keyword evidence="8" id="KW-0482">Metalloprotease</keyword>
<dbReference type="InterPro" id="IPR018487">
    <property type="entry name" value="Hemopexin-like_repeat"/>
</dbReference>
<dbReference type="InterPro" id="IPR001828">
    <property type="entry name" value="ANF_lig-bd_rcpt"/>
</dbReference>
<comment type="subcellular location">
    <subcellularLocation>
        <location evidence="1">Membrane</location>
    </subcellularLocation>
</comment>
<dbReference type="SMART" id="SM00120">
    <property type="entry name" value="HX"/>
    <property type="match status" value="1"/>
</dbReference>